<reference evidence="2 3" key="1">
    <citation type="submission" date="2024-02" db="EMBL/GenBank/DDBJ databases">
        <authorList>
            <person name="Vignale AGUSTIN F."/>
            <person name="Sosa J E."/>
            <person name="Modenutti C."/>
        </authorList>
    </citation>
    <scope>NUCLEOTIDE SEQUENCE [LARGE SCALE GENOMIC DNA]</scope>
</reference>
<evidence type="ECO:0000313" key="2">
    <source>
        <dbReference type="EMBL" id="CAK9171398.1"/>
    </source>
</evidence>
<evidence type="ECO:0000313" key="3">
    <source>
        <dbReference type="Proteomes" id="UP001642360"/>
    </source>
</evidence>
<dbReference type="EMBL" id="CAUOFW020005725">
    <property type="protein sequence ID" value="CAK9171398.1"/>
    <property type="molecule type" value="Genomic_DNA"/>
</dbReference>
<gene>
    <name evidence="2" type="ORF">ILEXP_LOCUS40958</name>
</gene>
<evidence type="ECO:0000256" key="1">
    <source>
        <dbReference type="SAM" id="MobiDB-lite"/>
    </source>
</evidence>
<dbReference type="Proteomes" id="UP001642360">
    <property type="component" value="Unassembled WGS sequence"/>
</dbReference>
<comment type="caution">
    <text evidence="2">The sequence shown here is derived from an EMBL/GenBank/DDBJ whole genome shotgun (WGS) entry which is preliminary data.</text>
</comment>
<protein>
    <submittedName>
        <fullName evidence="2">Uncharacterized protein</fullName>
    </submittedName>
</protein>
<dbReference type="AlphaFoldDB" id="A0ABC8TPL3"/>
<proteinExistence type="predicted"/>
<accession>A0ABC8TPL3</accession>
<organism evidence="2 3">
    <name type="scientific">Ilex paraguariensis</name>
    <name type="common">yerba mate</name>
    <dbReference type="NCBI Taxonomy" id="185542"/>
    <lineage>
        <taxon>Eukaryota</taxon>
        <taxon>Viridiplantae</taxon>
        <taxon>Streptophyta</taxon>
        <taxon>Embryophyta</taxon>
        <taxon>Tracheophyta</taxon>
        <taxon>Spermatophyta</taxon>
        <taxon>Magnoliopsida</taxon>
        <taxon>eudicotyledons</taxon>
        <taxon>Gunneridae</taxon>
        <taxon>Pentapetalae</taxon>
        <taxon>asterids</taxon>
        <taxon>campanulids</taxon>
        <taxon>Aquifoliales</taxon>
        <taxon>Aquifoliaceae</taxon>
        <taxon>Ilex</taxon>
    </lineage>
</organism>
<feature type="region of interest" description="Disordered" evidence="1">
    <location>
        <begin position="1"/>
        <end position="30"/>
    </location>
</feature>
<sequence>MCYGRQGFDGAGNNGVAADEKEGEEEITGTGNEVWERRCYGGGRRTLAAEMRDASHEDESMFLGMTDAIVTKPTHAPLKWELAMKYRSSGATVVDTGHWRSKSGMPVMHDDESTFLVMTDALVTKPTHLP</sequence>
<name>A0ABC8TPL3_9AQUA</name>
<keyword evidence="3" id="KW-1185">Reference proteome</keyword>